<keyword evidence="1 6" id="KW-0479">Metal-binding</keyword>
<reference evidence="8" key="1">
    <citation type="journal article" date="2011" name="Environ. Microbiol.">
        <title>Genomic insights into the metabolic potential of the polycyclic aromatic hydrocarbon degrading sulfate-reducing Deltaproteobacterium N47.</title>
        <authorList>
            <person name="Bergmann F."/>
            <person name="Selesi D."/>
            <person name="Weinmaier T."/>
            <person name="Tischler P."/>
            <person name="Rattei T."/>
            <person name="Meckenstock R.U."/>
        </authorList>
    </citation>
    <scope>NUCLEOTIDE SEQUENCE</scope>
</reference>
<comment type="subunit">
    <text evidence="6">Homodimer.</text>
</comment>
<dbReference type="CDD" id="cd02037">
    <property type="entry name" value="Mrp_NBP35"/>
    <property type="match status" value="1"/>
</dbReference>
<dbReference type="InterPro" id="IPR000808">
    <property type="entry name" value="Mrp-like_CS"/>
</dbReference>
<feature type="region of interest" description="Disordered" evidence="7">
    <location>
        <begin position="1"/>
        <end position="21"/>
    </location>
</feature>
<dbReference type="PANTHER" id="PTHR23264">
    <property type="entry name" value="NUCLEOTIDE-BINDING PROTEIN NBP35 YEAST -RELATED"/>
    <property type="match status" value="1"/>
</dbReference>
<keyword evidence="4 6" id="KW-0408">Iron</keyword>
<dbReference type="InterPro" id="IPR027417">
    <property type="entry name" value="P-loop_NTPase"/>
</dbReference>
<dbReference type="EMBL" id="FR695874">
    <property type="protein sequence ID" value="CBX30171.1"/>
    <property type="molecule type" value="Genomic_DNA"/>
</dbReference>
<keyword evidence="2 6" id="KW-0547">Nucleotide-binding</keyword>
<keyword evidence="5 6" id="KW-0411">Iron-sulfur</keyword>
<sequence length="282" mass="30913">MMSSQSRGADSQDEQHAKQDIEITERLSHIKNKILVMSGKGGVGKSSVAAYLSVLLAKKGYKVGLLDVDLHGPSIPRMLGLKGKPALSETSGRVIPVQHIPNLHVISMETFMEENKDAATIWRGPIKIGVIRQFISDIEWSELDYLVIDSPPGTGDEPLTVAQTIPDAKALIVTTPQEISLADVRKSINFCRQVNMPILGIVENMSGFVCSHCGEKTNLFKAHGGEAMAAKENLRFLASLPIEPEVVRRADEGLLASLDNEKIAFTEEFEKMVELIIKLNRS</sequence>
<comment type="similarity">
    <text evidence="6">Belongs to the Mrp/NBP35 ATP-binding proteins family.</text>
</comment>
<evidence type="ECO:0000256" key="3">
    <source>
        <dbReference type="ARBA" id="ARBA00022840"/>
    </source>
</evidence>
<evidence type="ECO:0000256" key="4">
    <source>
        <dbReference type="ARBA" id="ARBA00023004"/>
    </source>
</evidence>
<dbReference type="Pfam" id="PF10609">
    <property type="entry name" value="ParA"/>
    <property type="match status" value="1"/>
</dbReference>
<proteinExistence type="inferred from homology"/>
<protein>
    <recommendedName>
        <fullName evidence="6">Iron-sulfur cluster carrier protein</fullName>
    </recommendedName>
</protein>
<keyword evidence="6" id="KW-0378">Hydrolase</keyword>
<dbReference type="HAMAP" id="MF_02040">
    <property type="entry name" value="Mrp_NBP35"/>
    <property type="match status" value="1"/>
</dbReference>
<evidence type="ECO:0000256" key="1">
    <source>
        <dbReference type="ARBA" id="ARBA00022723"/>
    </source>
</evidence>
<keyword evidence="3 6" id="KW-0067">ATP-binding</keyword>
<gene>
    <name evidence="8" type="ORF">N47_D29800</name>
</gene>
<dbReference type="AlphaFoldDB" id="E1YHQ2"/>
<comment type="function">
    <text evidence="6">Binds and transfers iron-sulfur (Fe-S) clusters to target apoproteins. Can hydrolyze ATP.</text>
</comment>
<dbReference type="GO" id="GO:0046872">
    <property type="term" value="F:metal ion binding"/>
    <property type="evidence" value="ECO:0007669"/>
    <property type="project" value="UniProtKB-KW"/>
</dbReference>
<dbReference type="GO" id="GO:0005829">
    <property type="term" value="C:cytosol"/>
    <property type="evidence" value="ECO:0007669"/>
    <property type="project" value="TreeGrafter"/>
</dbReference>
<evidence type="ECO:0000313" key="8">
    <source>
        <dbReference type="EMBL" id="CBX30171.1"/>
    </source>
</evidence>
<dbReference type="GO" id="GO:0140663">
    <property type="term" value="F:ATP-dependent FeS chaperone activity"/>
    <property type="evidence" value="ECO:0007669"/>
    <property type="project" value="InterPro"/>
</dbReference>
<dbReference type="Gene3D" id="3.40.50.300">
    <property type="entry name" value="P-loop containing nucleotide triphosphate hydrolases"/>
    <property type="match status" value="1"/>
</dbReference>
<dbReference type="SUPFAM" id="SSF52540">
    <property type="entry name" value="P-loop containing nucleoside triphosphate hydrolases"/>
    <property type="match status" value="1"/>
</dbReference>
<dbReference type="GO" id="GO:0016226">
    <property type="term" value="P:iron-sulfur cluster assembly"/>
    <property type="evidence" value="ECO:0007669"/>
    <property type="project" value="InterPro"/>
</dbReference>
<dbReference type="GO" id="GO:0016887">
    <property type="term" value="F:ATP hydrolysis activity"/>
    <property type="evidence" value="ECO:0007669"/>
    <property type="project" value="UniProtKB-UniRule"/>
</dbReference>
<organism evidence="8">
    <name type="scientific">uncultured Desulfobacterium sp</name>
    <dbReference type="NCBI Taxonomy" id="201089"/>
    <lineage>
        <taxon>Bacteria</taxon>
        <taxon>Pseudomonadati</taxon>
        <taxon>Thermodesulfobacteriota</taxon>
        <taxon>Desulfobacteria</taxon>
        <taxon>Desulfobacterales</taxon>
        <taxon>Desulfobacteriaceae</taxon>
        <taxon>Desulfobacterium</taxon>
        <taxon>environmental samples</taxon>
    </lineage>
</organism>
<name>E1YHQ2_9BACT</name>
<dbReference type="PANTHER" id="PTHR23264:SF19">
    <property type="entry name" value="CYTOSOLIC FE-S CLUSTER ASSEMBLY FACTOR NUBP2"/>
    <property type="match status" value="1"/>
</dbReference>
<accession>E1YHQ2</accession>
<dbReference type="FunFam" id="3.40.50.300:FF:001119">
    <property type="entry name" value="Iron-sulfur cluster carrier protein"/>
    <property type="match status" value="1"/>
</dbReference>
<evidence type="ECO:0000256" key="2">
    <source>
        <dbReference type="ARBA" id="ARBA00022741"/>
    </source>
</evidence>
<dbReference type="GO" id="GO:0005524">
    <property type="term" value="F:ATP binding"/>
    <property type="evidence" value="ECO:0007669"/>
    <property type="project" value="UniProtKB-UniRule"/>
</dbReference>
<dbReference type="InterPro" id="IPR019591">
    <property type="entry name" value="Mrp/NBP35_ATP-bd"/>
</dbReference>
<feature type="binding site" evidence="6">
    <location>
        <begin position="39"/>
        <end position="46"/>
    </location>
    <ligand>
        <name>ATP</name>
        <dbReference type="ChEBI" id="CHEBI:30616"/>
    </ligand>
</feature>
<dbReference type="PROSITE" id="PS01215">
    <property type="entry name" value="MRP"/>
    <property type="match status" value="1"/>
</dbReference>
<evidence type="ECO:0000256" key="6">
    <source>
        <dbReference type="HAMAP-Rule" id="MF_02040"/>
    </source>
</evidence>
<dbReference type="InterPro" id="IPR033756">
    <property type="entry name" value="YlxH/NBP35"/>
</dbReference>
<evidence type="ECO:0000256" key="7">
    <source>
        <dbReference type="SAM" id="MobiDB-lite"/>
    </source>
</evidence>
<dbReference type="GO" id="GO:0051536">
    <property type="term" value="F:iron-sulfur cluster binding"/>
    <property type="evidence" value="ECO:0007669"/>
    <property type="project" value="UniProtKB-UniRule"/>
</dbReference>
<evidence type="ECO:0000256" key="5">
    <source>
        <dbReference type="ARBA" id="ARBA00023014"/>
    </source>
</evidence>